<comment type="caution">
    <text evidence="1">The sequence shown here is derived from an EMBL/GenBank/DDBJ whole genome shotgun (WGS) entry which is preliminary data.</text>
</comment>
<dbReference type="AlphaFoldDB" id="A0A1G2HHP5"/>
<proteinExistence type="predicted"/>
<accession>A0A1G2HHP5</accession>
<protein>
    <submittedName>
        <fullName evidence="1">Uncharacterized protein</fullName>
    </submittedName>
</protein>
<dbReference type="Proteomes" id="UP000178509">
    <property type="component" value="Unassembled WGS sequence"/>
</dbReference>
<name>A0A1G2HHP5_9BACT</name>
<evidence type="ECO:0000313" key="2">
    <source>
        <dbReference type="Proteomes" id="UP000178509"/>
    </source>
</evidence>
<reference evidence="1 2" key="1">
    <citation type="journal article" date="2016" name="Nat. Commun.">
        <title>Thousands of microbial genomes shed light on interconnected biogeochemical processes in an aquifer system.</title>
        <authorList>
            <person name="Anantharaman K."/>
            <person name="Brown C.T."/>
            <person name="Hug L.A."/>
            <person name="Sharon I."/>
            <person name="Castelle C.J."/>
            <person name="Probst A.J."/>
            <person name="Thomas B.C."/>
            <person name="Singh A."/>
            <person name="Wilkins M.J."/>
            <person name="Karaoz U."/>
            <person name="Brodie E.L."/>
            <person name="Williams K.H."/>
            <person name="Hubbard S.S."/>
            <person name="Banfield J.F."/>
        </authorList>
    </citation>
    <scope>NUCLEOTIDE SEQUENCE [LARGE SCALE GENOMIC DNA]</scope>
</reference>
<organism evidence="1 2">
    <name type="scientific">Candidatus Spechtbacteria bacterium RIFCSPLOWO2_02_FULL_38_8</name>
    <dbReference type="NCBI Taxonomy" id="1802164"/>
    <lineage>
        <taxon>Bacteria</taxon>
        <taxon>Candidatus Spechtiibacteriota</taxon>
    </lineage>
</organism>
<dbReference type="EMBL" id="MHOJ01000031">
    <property type="protein sequence ID" value="OGZ61973.1"/>
    <property type="molecule type" value="Genomic_DNA"/>
</dbReference>
<gene>
    <name evidence="1" type="ORF">A3H51_00035</name>
</gene>
<dbReference type="STRING" id="1802164.A3H51_00035"/>
<evidence type="ECO:0000313" key="1">
    <source>
        <dbReference type="EMBL" id="OGZ61973.1"/>
    </source>
</evidence>
<sequence length="146" mass="16895">MGTKTGKSSTTTTWKNVLFNPRVIVEFDVERDFGKNSANHRKLIEVLKEVDCRFPWIDRFGQKRGGIHNIKSEFVEESVDFGPRVLVSFEPYDLRLGRGQLIAYYNYAVNLGQVISMMRVENVDSLSVKIDFLGIFNFFKSRQSDF</sequence>